<evidence type="ECO:0000313" key="3">
    <source>
        <dbReference type="Proteomes" id="UP000001067"/>
    </source>
</evidence>
<reference evidence="2 3" key="1">
    <citation type="journal article" date="2010" name="Genome Biol.">
        <title>A first genome assembly of the barley fungal pathogen Pyrenophora teres f. teres.</title>
        <authorList>
            <person name="Ellwood S.R."/>
            <person name="Liu Z."/>
            <person name="Syme R.A."/>
            <person name="Lai Z."/>
            <person name="Hane J.K."/>
            <person name="Keiper F."/>
            <person name="Moffat C.S."/>
            <person name="Oliver R.P."/>
            <person name="Friesen T.L."/>
        </authorList>
    </citation>
    <scope>NUCLEOTIDE SEQUENCE [LARGE SCALE GENOMIC DNA]</scope>
    <source>
        <strain evidence="2 3">0-1</strain>
    </source>
</reference>
<keyword evidence="3" id="KW-1185">Reference proteome</keyword>
<dbReference type="KEGG" id="pte:PTT_01911"/>
<dbReference type="Proteomes" id="UP000001067">
    <property type="component" value="Unassembled WGS sequence"/>
</dbReference>
<evidence type="ECO:0000256" key="1">
    <source>
        <dbReference type="SAM" id="MobiDB-lite"/>
    </source>
</evidence>
<dbReference type="eggNOG" id="ENOG502SFSW">
    <property type="taxonomic scope" value="Eukaryota"/>
</dbReference>
<gene>
    <name evidence="2" type="ORF">PTT_01911</name>
</gene>
<feature type="compositionally biased region" description="Basic residues" evidence="1">
    <location>
        <begin position="1"/>
        <end position="11"/>
    </location>
</feature>
<feature type="region of interest" description="Disordered" evidence="1">
    <location>
        <begin position="235"/>
        <end position="255"/>
    </location>
</feature>
<name>E3RDA6_PYRTT</name>
<accession>E3RDA6</accession>
<proteinExistence type="predicted"/>
<dbReference type="OrthoDB" id="5390017at2759"/>
<feature type="region of interest" description="Disordered" evidence="1">
    <location>
        <begin position="1"/>
        <end position="43"/>
    </location>
</feature>
<protein>
    <submittedName>
        <fullName evidence="2">Uncharacterized protein</fullName>
    </submittedName>
</protein>
<dbReference type="STRING" id="861557.E3RDA6"/>
<sequence length="255" mass="27779">MDVALNRKRSRLTLDDDDEEGRGQLRREPSPVPAPALGDPLKRSKTHCELEELDVIDAAEAWNVHVQAILASSTLATPTDSRLVPYNNWARYRKDESIVVLCVQGNVQVHYELLCAALPDLLTLSPSLQAFVLCHDPPTHRISPSAPFSLPLIQAATPSNNHFVRLGLLHPLGGGKFPLDALVVLDGKGRRRLVLPIGWGAGKHVDTPAGRMAPHGVFVAEMDVAGSLSNELEKKSLDVKKRGHNDGQASKKQMA</sequence>
<dbReference type="EMBL" id="GL532053">
    <property type="protein sequence ID" value="EFQ96293.1"/>
    <property type="molecule type" value="Genomic_DNA"/>
</dbReference>
<organism evidence="3">
    <name type="scientific">Pyrenophora teres f. teres (strain 0-1)</name>
    <name type="common">Barley net blotch fungus</name>
    <name type="synonym">Drechslera teres f. teres</name>
    <dbReference type="NCBI Taxonomy" id="861557"/>
    <lineage>
        <taxon>Eukaryota</taxon>
        <taxon>Fungi</taxon>
        <taxon>Dikarya</taxon>
        <taxon>Ascomycota</taxon>
        <taxon>Pezizomycotina</taxon>
        <taxon>Dothideomycetes</taxon>
        <taxon>Pleosporomycetidae</taxon>
        <taxon>Pleosporales</taxon>
        <taxon>Pleosporineae</taxon>
        <taxon>Pleosporaceae</taxon>
        <taxon>Pyrenophora</taxon>
    </lineage>
</organism>
<dbReference type="HOGENOM" id="CLU_1215432_0_0_1"/>
<evidence type="ECO:0000313" key="2">
    <source>
        <dbReference type="EMBL" id="EFQ96293.1"/>
    </source>
</evidence>
<dbReference type="AlphaFoldDB" id="E3RDA6"/>